<evidence type="ECO:0000256" key="2">
    <source>
        <dbReference type="ARBA" id="ARBA00022741"/>
    </source>
</evidence>
<dbReference type="GO" id="GO:0005524">
    <property type="term" value="F:ATP binding"/>
    <property type="evidence" value="ECO:0007669"/>
    <property type="project" value="UniProtKB-KW"/>
</dbReference>
<dbReference type="AlphaFoldDB" id="A0A1F5RYP9"/>
<gene>
    <name evidence="4" type="ORF">A3G56_00110</name>
</gene>
<protein>
    <recommendedName>
        <fullName evidence="6">Methionyl/Valyl/Leucyl/Isoleucyl-tRNA synthetase anticodon-binding domain-containing protein</fullName>
    </recommendedName>
</protein>
<comment type="caution">
    <text evidence="4">The sequence shown here is derived from an EMBL/GenBank/DDBJ whole genome shotgun (WGS) entry which is preliminary data.</text>
</comment>
<evidence type="ECO:0000313" key="5">
    <source>
        <dbReference type="Proteomes" id="UP000178682"/>
    </source>
</evidence>
<reference evidence="4 5" key="1">
    <citation type="journal article" date="2016" name="Nat. Commun.">
        <title>Thousands of microbial genomes shed light on interconnected biogeochemical processes in an aquifer system.</title>
        <authorList>
            <person name="Anantharaman K."/>
            <person name="Brown C.T."/>
            <person name="Hug L.A."/>
            <person name="Sharon I."/>
            <person name="Castelle C.J."/>
            <person name="Probst A.J."/>
            <person name="Thomas B.C."/>
            <person name="Singh A."/>
            <person name="Wilkins M.J."/>
            <person name="Karaoz U."/>
            <person name="Brodie E.L."/>
            <person name="Williams K.H."/>
            <person name="Hubbard S.S."/>
            <person name="Banfield J.F."/>
        </authorList>
    </citation>
    <scope>NUCLEOTIDE SEQUENCE [LARGE SCALE GENOMIC DNA]</scope>
</reference>
<evidence type="ECO:0000313" key="4">
    <source>
        <dbReference type="EMBL" id="OGF19201.1"/>
    </source>
</evidence>
<dbReference type="Gene3D" id="1.10.730.10">
    <property type="entry name" value="Isoleucyl-tRNA Synthetase, Domain 1"/>
    <property type="match status" value="1"/>
</dbReference>
<dbReference type="GO" id="GO:0006418">
    <property type="term" value="P:tRNA aminoacylation for protein translation"/>
    <property type="evidence" value="ECO:0007669"/>
    <property type="project" value="InterPro"/>
</dbReference>
<accession>A0A1F5RYP9</accession>
<keyword evidence="1" id="KW-0436">Ligase</keyword>
<evidence type="ECO:0008006" key="6">
    <source>
        <dbReference type="Google" id="ProtNLM"/>
    </source>
</evidence>
<evidence type="ECO:0000256" key="1">
    <source>
        <dbReference type="ARBA" id="ARBA00022598"/>
    </source>
</evidence>
<keyword evidence="2" id="KW-0547">Nucleotide-binding</keyword>
<dbReference type="SUPFAM" id="SSF47323">
    <property type="entry name" value="Anticodon-binding domain of a subclass of class I aminoacyl-tRNA synthetases"/>
    <property type="match status" value="1"/>
</dbReference>
<dbReference type="GO" id="GO:0004812">
    <property type="term" value="F:aminoacyl-tRNA ligase activity"/>
    <property type="evidence" value="ECO:0007669"/>
    <property type="project" value="InterPro"/>
</dbReference>
<name>A0A1F5RYP9_9BACT</name>
<keyword evidence="3" id="KW-0067">ATP-binding</keyword>
<dbReference type="Proteomes" id="UP000178682">
    <property type="component" value="Unassembled WGS sequence"/>
</dbReference>
<evidence type="ECO:0000256" key="3">
    <source>
        <dbReference type="ARBA" id="ARBA00022840"/>
    </source>
</evidence>
<organism evidence="4 5">
    <name type="scientific">Candidatus Falkowbacteria bacterium RIFCSPLOWO2_12_FULL_45_10</name>
    <dbReference type="NCBI Taxonomy" id="1797990"/>
    <lineage>
        <taxon>Bacteria</taxon>
        <taxon>Candidatus Falkowiibacteriota</taxon>
    </lineage>
</organism>
<sequence length="63" mass="7204">MSARKPWELADKEEIKKILEPVAQDILNVAELLQPFMPETVAKVIKQFSEPKIKKGEGLFPRV</sequence>
<dbReference type="EMBL" id="MFFX01000027">
    <property type="protein sequence ID" value="OGF19201.1"/>
    <property type="molecule type" value="Genomic_DNA"/>
</dbReference>
<dbReference type="InterPro" id="IPR009080">
    <property type="entry name" value="tRNAsynth_Ia_anticodon-bd"/>
</dbReference>
<proteinExistence type="predicted"/>